<evidence type="ECO:0000256" key="5">
    <source>
        <dbReference type="ARBA" id="ARBA00022692"/>
    </source>
</evidence>
<feature type="transmembrane region" description="Helical" evidence="12">
    <location>
        <begin position="237"/>
        <end position="255"/>
    </location>
</feature>
<feature type="domain" description="Fatty acid desaturase" evidence="13">
    <location>
        <begin position="106"/>
        <end position="328"/>
    </location>
</feature>
<dbReference type="GO" id="GO:0006629">
    <property type="term" value="P:lipid metabolic process"/>
    <property type="evidence" value="ECO:0007669"/>
    <property type="project" value="InterPro"/>
</dbReference>
<dbReference type="OrthoDB" id="4759734at2"/>
<evidence type="ECO:0000313" key="15">
    <source>
        <dbReference type="Proteomes" id="UP000009309"/>
    </source>
</evidence>
<comment type="caution">
    <text evidence="14">The sequence shown here is derived from an EMBL/GenBank/DDBJ whole genome shotgun (WGS) entry which is preliminary data.</text>
</comment>
<keyword evidence="4" id="KW-0997">Cell inner membrane</keyword>
<comment type="similarity">
    <text evidence="2">Belongs to the fatty acid desaturase type 1 family. AlkB subfamily.</text>
</comment>
<keyword evidence="8 14" id="KW-0560">Oxidoreductase</keyword>
<keyword evidence="3" id="KW-1003">Cell membrane</keyword>
<evidence type="ECO:0000256" key="9">
    <source>
        <dbReference type="ARBA" id="ARBA00023004"/>
    </source>
</evidence>
<feature type="transmembrane region" description="Helical" evidence="12">
    <location>
        <begin position="32"/>
        <end position="51"/>
    </location>
</feature>
<evidence type="ECO:0000256" key="7">
    <source>
        <dbReference type="ARBA" id="ARBA00022989"/>
    </source>
</evidence>
<dbReference type="GO" id="GO:0046872">
    <property type="term" value="F:metal ion binding"/>
    <property type="evidence" value="ECO:0007669"/>
    <property type="project" value="UniProtKB-KW"/>
</dbReference>
<dbReference type="eggNOG" id="COG3239">
    <property type="taxonomic scope" value="Bacteria"/>
</dbReference>
<dbReference type="PANTHER" id="PTHR38674">
    <property type="entry name" value="ALKANE 1-MONOOXYGENASE 1"/>
    <property type="match status" value="1"/>
</dbReference>
<keyword evidence="11 12" id="KW-0472">Membrane</keyword>
<proteinExistence type="inferred from homology"/>
<evidence type="ECO:0000256" key="11">
    <source>
        <dbReference type="ARBA" id="ARBA00023136"/>
    </source>
</evidence>
<evidence type="ECO:0000256" key="12">
    <source>
        <dbReference type="SAM" id="Phobius"/>
    </source>
</evidence>
<feature type="transmembrane region" description="Helical" evidence="12">
    <location>
        <begin position="72"/>
        <end position="93"/>
    </location>
</feature>
<reference evidence="14 15" key="1">
    <citation type="journal article" date="2012" name="J. Bacteriol.">
        <title>Genome Sequence of the Filamentous Bacterium Fibrisoma limi BUZ 3T.</title>
        <authorList>
            <person name="Filippini M."/>
            <person name="Qi W."/>
            <person name="Jaenicke S."/>
            <person name="Goesmann A."/>
            <person name="Smits T.H."/>
            <person name="Bagheri H.C."/>
        </authorList>
    </citation>
    <scope>NUCLEOTIDE SEQUENCE [LARGE SCALE GENOMIC DNA]</scope>
    <source>
        <strain evidence="15">BUZ 3T</strain>
    </source>
</reference>
<comment type="subcellular location">
    <subcellularLocation>
        <location evidence="1">Cell inner membrane</location>
        <topology evidence="1">Multi-pass membrane protein</topology>
    </subcellularLocation>
</comment>
<evidence type="ECO:0000259" key="13">
    <source>
        <dbReference type="Pfam" id="PF00487"/>
    </source>
</evidence>
<dbReference type="GO" id="GO:0004497">
    <property type="term" value="F:monooxygenase activity"/>
    <property type="evidence" value="ECO:0007669"/>
    <property type="project" value="UniProtKB-KW"/>
</dbReference>
<sequence length="371" mass="42504">MNPFKKLGFLWSYSLLAVILLGYYVGESPWTWAGALYVFCIVPVLDFVAGRDRSNISHDAFEATLHDRYFDVLLYSFAYLQYSLLLWGCYVLTVDPLTIAQKTCLMISIGLFSGTIINVAHELGHRSSRVAQFHARLALLSVSYMHFMIEHNRGHHVHVATPADPATARKDQTLYAFWQQSIVGSYRSAWQIQKKLLTKAGYPVWSRHNDMLWFAILPALLCTALTIGFSDWAGRSIWAVPVFFAVQSLVAVLLLESINYIEHYGITRREVAPGRYERVNPLHSWNASEVISNLVLFQLQRHSDHHAYAARPYQVLRHFDQSPQLPSGYPAMILLALVPPLWFRIMNPRLERWQQRAHSADEIAAVVRQYA</sequence>
<dbReference type="GO" id="GO:0005886">
    <property type="term" value="C:plasma membrane"/>
    <property type="evidence" value="ECO:0007669"/>
    <property type="project" value="UniProtKB-SubCell"/>
</dbReference>
<evidence type="ECO:0000256" key="2">
    <source>
        <dbReference type="ARBA" id="ARBA00010823"/>
    </source>
</evidence>
<dbReference type="AlphaFoldDB" id="I2GS93"/>
<feature type="transmembrane region" description="Helical" evidence="12">
    <location>
        <begin position="99"/>
        <end position="121"/>
    </location>
</feature>
<evidence type="ECO:0000256" key="8">
    <source>
        <dbReference type="ARBA" id="ARBA00023002"/>
    </source>
</evidence>
<evidence type="ECO:0000313" key="14">
    <source>
        <dbReference type="EMBL" id="CCH56772.1"/>
    </source>
</evidence>
<dbReference type="RefSeq" id="WP_009285333.1">
    <property type="nucleotide sequence ID" value="NZ_CAIT01000010.1"/>
</dbReference>
<keyword evidence="5 12" id="KW-0812">Transmembrane</keyword>
<accession>I2GS93</accession>
<evidence type="ECO:0000256" key="6">
    <source>
        <dbReference type="ARBA" id="ARBA00022723"/>
    </source>
</evidence>
<dbReference type="InterPro" id="IPR005804">
    <property type="entry name" value="FA_desaturase_dom"/>
</dbReference>
<dbReference type="InterPro" id="IPR033885">
    <property type="entry name" value="AlkB/XylM"/>
</dbReference>
<dbReference type="PANTHER" id="PTHR38674:SF1">
    <property type="entry name" value="ALKANE 1-MONOOXYGENASE 1"/>
    <property type="match status" value="1"/>
</dbReference>
<evidence type="ECO:0000256" key="3">
    <source>
        <dbReference type="ARBA" id="ARBA00022475"/>
    </source>
</evidence>
<dbReference type="Pfam" id="PF00487">
    <property type="entry name" value="FA_desaturase"/>
    <property type="match status" value="1"/>
</dbReference>
<name>I2GS93_9BACT</name>
<gene>
    <name evidence="14" type="primary">alkB</name>
    <name evidence="14" type="ORF">BN8_06156</name>
</gene>
<feature type="transmembrane region" description="Helical" evidence="12">
    <location>
        <begin position="211"/>
        <end position="230"/>
    </location>
</feature>
<keyword evidence="7 12" id="KW-1133">Transmembrane helix</keyword>
<dbReference type="EMBL" id="CAIT01000010">
    <property type="protein sequence ID" value="CCH56772.1"/>
    <property type="molecule type" value="Genomic_DNA"/>
</dbReference>
<feature type="transmembrane region" description="Helical" evidence="12">
    <location>
        <begin position="7"/>
        <end position="26"/>
    </location>
</feature>
<dbReference type="Proteomes" id="UP000009309">
    <property type="component" value="Unassembled WGS sequence"/>
</dbReference>
<keyword evidence="6" id="KW-0479">Metal-binding</keyword>
<evidence type="ECO:0000256" key="1">
    <source>
        <dbReference type="ARBA" id="ARBA00004429"/>
    </source>
</evidence>
<protein>
    <submittedName>
        <fullName evidence="14">Alkane 1-monooxygenase</fullName>
        <ecNumber evidence="14">1.14.15.3</ecNumber>
    </submittedName>
</protein>
<evidence type="ECO:0000256" key="4">
    <source>
        <dbReference type="ARBA" id="ARBA00022519"/>
    </source>
</evidence>
<dbReference type="STRING" id="1185876.BN8_06156"/>
<organism evidence="14 15">
    <name type="scientific">Fibrisoma limi BUZ 3</name>
    <dbReference type="NCBI Taxonomy" id="1185876"/>
    <lineage>
        <taxon>Bacteria</taxon>
        <taxon>Pseudomonadati</taxon>
        <taxon>Bacteroidota</taxon>
        <taxon>Cytophagia</taxon>
        <taxon>Cytophagales</taxon>
        <taxon>Spirosomataceae</taxon>
        <taxon>Fibrisoma</taxon>
    </lineage>
</organism>
<dbReference type="EC" id="1.14.15.3" evidence="14"/>
<evidence type="ECO:0000256" key="10">
    <source>
        <dbReference type="ARBA" id="ARBA00023033"/>
    </source>
</evidence>
<keyword evidence="9" id="KW-0408">Iron</keyword>
<dbReference type="CDD" id="cd03512">
    <property type="entry name" value="Alkane-hydroxylase"/>
    <property type="match status" value="1"/>
</dbReference>
<keyword evidence="15" id="KW-1185">Reference proteome</keyword>
<keyword evidence="10 14" id="KW-0503">Monooxygenase</keyword>